<dbReference type="Pfam" id="PF00196">
    <property type="entry name" value="GerE"/>
    <property type="match status" value="1"/>
</dbReference>
<dbReference type="GO" id="GO:0006355">
    <property type="term" value="P:regulation of DNA-templated transcription"/>
    <property type="evidence" value="ECO:0007669"/>
    <property type="project" value="InterPro"/>
</dbReference>
<dbReference type="PROSITE" id="PS50110">
    <property type="entry name" value="RESPONSE_REGULATORY"/>
    <property type="match status" value="1"/>
</dbReference>
<dbReference type="InterPro" id="IPR011006">
    <property type="entry name" value="CheY-like_superfamily"/>
</dbReference>
<dbReference type="SMART" id="SM00448">
    <property type="entry name" value="REC"/>
    <property type="match status" value="1"/>
</dbReference>
<dbReference type="SMART" id="SM00421">
    <property type="entry name" value="HTH_LUXR"/>
    <property type="match status" value="1"/>
</dbReference>
<dbReference type="Pfam" id="PF00072">
    <property type="entry name" value="Response_reg"/>
    <property type="match status" value="1"/>
</dbReference>
<dbReference type="GO" id="GO:0000160">
    <property type="term" value="P:phosphorelay signal transduction system"/>
    <property type="evidence" value="ECO:0007669"/>
    <property type="project" value="InterPro"/>
</dbReference>
<reference evidence="7 9" key="2">
    <citation type="submission" date="2023-11" db="EMBL/GenBank/DDBJ databases">
        <title>MicrobeMod: A computational toolkit for identifying prokaryotic methylation and restriction-modification with nanopore sequencing.</title>
        <authorList>
            <person name="Crits-Christoph A."/>
            <person name="Kang S.C."/>
            <person name="Lee H."/>
            <person name="Ostrov N."/>
        </authorList>
    </citation>
    <scope>NUCLEOTIDE SEQUENCE [LARGE SCALE GENOMIC DNA]</scope>
    <source>
        <strain evidence="7 9">ATCC 23090</strain>
    </source>
</reference>
<dbReference type="CDD" id="cd06170">
    <property type="entry name" value="LuxR_C_like"/>
    <property type="match status" value="1"/>
</dbReference>
<feature type="domain" description="HTH luxR-type" evidence="4">
    <location>
        <begin position="153"/>
        <end position="218"/>
    </location>
</feature>
<accession>A0A1K1RCB7</accession>
<evidence type="ECO:0000259" key="5">
    <source>
        <dbReference type="PROSITE" id="PS50110"/>
    </source>
</evidence>
<dbReference type="OrthoDB" id="9797341at2"/>
<dbReference type="GO" id="GO:0003677">
    <property type="term" value="F:DNA binding"/>
    <property type="evidence" value="ECO:0007669"/>
    <property type="project" value="UniProtKB-KW"/>
</dbReference>
<name>A0A1K1RCB7_9BACT</name>
<keyword evidence="9" id="KW-1185">Reference proteome</keyword>
<proteinExistence type="predicted"/>
<dbReference type="PROSITE" id="PS50043">
    <property type="entry name" value="HTH_LUXR_2"/>
    <property type="match status" value="1"/>
</dbReference>
<feature type="domain" description="Response regulatory" evidence="5">
    <location>
        <begin position="10"/>
        <end position="129"/>
    </location>
</feature>
<dbReference type="EMBL" id="CP140154">
    <property type="protein sequence ID" value="WQG88766.1"/>
    <property type="molecule type" value="Genomic_DNA"/>
</dbReference>
<gene>
    <name evidence="6" type="ORF">SAMN05661012_03617</name>
    <name evidence="7" type="ORF">SR876_27955</name>
</gene>
<evidence type="ECO:0000313" key="9">
    <source>
        <dbReference type="Proteomes" id="UP001326715"/>
    </source>
</evidence>
<dbReference type="InterPro" id="IPR000792">
    <property type="entry name" value="Tscrpt_reg_LuxR_C"/>
</dbReference>
<dbReference type="InterPro" id="IPR001789">
    <property type="entry name" value="Sig_transdc_resp-reg_receiver"/>
</dbReference>
<feature type="modified residue" description="4-aspartylphosphate" evidence="3">
    <location>
        <position position="64"/>
    </location>
</feature>
<protein>
    <submittedName>
        <fullName evidence="7">Response regulator transcription factor</fullName>
    </submittedName>
    <submittedName>
        <fullName evidence="6">Two component transcriptional regulator, LuxR family</fullName>
    </submittedName>
</protein>
<keyword evidence="2" id="KW-0238">DNA-binding</keyword>
<dbReference type="InterPro" id="IPR039420">
    <property type="entry name" value="WalR-like"/>
</dbReference>
<dbReference type="EMBL" id="FPIZ01000011">
    <property type="protein sequence ID" value="SFW69712.1"/>
    <property type="molecule type" value="Genomic_DNA"/>
</dbReference>
<dbReference type="STRING" id="1004.SAMN05661012_03617"/>
<organism evidence="6 8">
    <name type="scientific">Chitinophaga sancti</name>
    <dbReference type="NCBI Taxonomy" id="1004"/>
    <lineage>
        <taxon>Bacteria</taxon>
        <taxon>Pseudomonadati</taxon>
        <taxon>Bacteroidota</taxon>
        <taxon>Chitinophagia</taxon>
        <taxon>Chitinophagales</taxon>
        <taxon>Chitinophagaceae</taxon>
        <taxon>Chitinophaga</taxon>
    </lineage>
</organism>
<keyword evidence="1 3" id="KW-0597">Phosphoprotein</keyword>
<evidence type="ECO:0000256" key="1">
    <source>
        <dbReference type="ARBA" id="ARBA00022553"/>
    </source>
</evidence>
<dbReference type="CDD" id="cd17535">
    <property type="entry name" value="REC_NarL-like"/>
    <property type="match status" value="1"/>
</dbReference>
<dbReference type="Gene3D" id="3.40.50.2300">
    <property type="match status" value="1"/>
</dbReference>
<evidence type="ECO:0000313" key="7">
    <source>
        <dbReference type="EMBL" id="WQG88766.1"/>
    </source>
</evidence>
<evidence type="ECO:0000256" key="3">
    <source>
        <dbReference type="PROSITE-ProRule" id="PRU00169"/>
    </source>
</evidence>
<dbReference type="PANTHER" id="PTHR43214:SF43">
    <property type="entry name" value="TWO-COMPONENT RESPONSE REGULATOR"/>
    <property type="match status" value="1"/>
</dbReference>
<dbReference type="InterPro" id="IPR058245">
    <property type="entry name" value="NreC/VraR/RcsB-like_REC"/>
</dbReference>
<dbReference type="Proteomes" id="UP000183788">
    <property type="component" value="Unassembled WGS sequence"/>
</dbReference>
<dbReference type="Proteomes" id="UP001326715">
    <property type="component" value="Chromosome"/>
</dbReference>
<evidence type="ECO:0000313" key="6">
    <source>
        <dbReference type="EMBL" id="SFW69712.1"/>
    </source>
</evidence>
<evidence type="ECO:0000256" key="2">
    <source>
        <dbReference type="ARBA" id="ARBA00023125"/>
    </source>
</evidence>
<dbReference type="AlphaFoldDB" id="A0A1K1RCB7"/>
<dbReference type="InterPro" id="IPR016032">
    <property type="entry name" value="Sig_transdc_resp-reg_C-effctor"/>
</dbReference>
<dbReference type="SUPFAM" id="SSF46894">
    <property type="entry name" value="C-terminal effector domain of the bipartite response regulators"/>
    <property type="match status" value="1"/>
</dbReference>
<dbReference type="SUPFAM" id="SSF52172">
    <property type="entry name" value="CheY-like"/>
    <property type="match status" value="1"/>
</dbReference>
<dbReference type="RefSeq" id="WP_072362626.1">
    <property type="nucleotide sequence ID" value="NZ_CBHWAX010000011.1"/>
</dbReference>
<reference evidence="6 8" key="1">
    <citation type="submission" date="2016-11" db="EMBL/GenBank/DDBJ databases">
        <authorList>
            <person name="Jaros S."/>
            <person name="Januszkiewicz K."/>
            <person name="Wedrychowicz H."/>
        </authorList>
    </citation>
    <scope>NUCLEOTIDE SEQUENCE [LARGE SCALE GENOMIC DNA]</scope>
    <source>
        <strain evidence="6 8">DSM 784</strain>
    </source>
</reference>
<evidence type="ECO:0000259" key="4">
    <source>
        <dbReference type="PROSITE" id="PS50043"/>
    </source>
</evidence>
<evidence type="ECO:0000313" key="8">
    <source>
        <dbReference type="Proteomes" id="UP000183788"/>
    </source>
</evidence>
<dbReference type="PANTHER" id="PTHR43214">
    <property type="entry name" value="TWO-COMPONENT RESPONSE REGULATOR"/>
    <property type="match status" value="1"/>
</dbReference>
<sequence length="225" mass="25629">MSITRKAKYSVAIADDHVLVRKALGRLINTFADYFILFEANNGEEVIKIINNREMQLPDILILDVNMPGMNGYETATWINNHFPQIKVLALSMLNDESVIIKMLKSGAKGYIMKNVEPDDLKEAFDSIIKKDFYLPDYISGKVISGLQKDVLSLSEKIELTPKEKTFLQYLCTELSYKEIAQKMFVSPRTIDDYKSSLCDKLKVKTRVGLVIFGIRYGLIDINTD</sequence>